<feature type="transmembrane region" description="Helical" evidence="5">
    <location>
        <begin position="79"/>
        <end position="98"/>
    </location>
</feature>
<organism evidence="7 8">
    <name type="scientific">Dendrobium thyrsiflorum</name>
    <name type="common">Pinecone-like raceme dendrobium</name>
    <name type="synonym">Orchid</name>
    <dbReference type="NCBI Taxonomy" id="117978"/>
    <lineage>
        <taxon>Eukaryota</taxon>
        <taxon>Viridiplantae</taxon>
        <taxon>Streptophyta</taxon>
        <taxon>Embryophyta</taxon>
        <taxon>Tracheophyta</taxon>
        <taxon>Spermatophyta</taxon>
        <taxon>Magnoliopsida</taxon>
        <taxon>Liliopsida</taxon>
        <taxon>Asparagales</taxon>
        <taxon>Orchidaceae</taxon>
        <taxon>Epidendroideae</taxon>
        <taxon>Malaxideae</taxon>
        <taxon>Dendrobiinae</taxon>
        <taxon>Dendrobium</taxon>
    </lineage>
</organism>
<evidence type="ECO:0000256" key="1">
    <source>
        <dbReference type="ARBA" id="ARBA00004141"/>
    </source>
</evidence>
<gene>
    <name evidence="7" type="ORF">M5K25_017533</name>
</gene>
<keyword evidence="8" id="KW-1185">Reference proteome</keyword>
<evidence type="ECO:0000313" key="7">
    <source>
        <dbReference type="EMBL" id="KAL0914035.1"/>
    </source>
</evidence>
<sequence>MSDSSFVPPLFYAFMGSSRDIAIGPVAVMSLLLGNLLQMSLILSSTKKNIIGWQLLQIFFAGVTHAELGFFRLGFILDFLSHNAIVGFMVGASITIALQQLKGFLGIPNFTKETDIKSIMKFVWGSVHHGVRNIKLPS</sequence>
<name>A0ABD0UMS9_DENTH</name>
<dbReference type="Pfam" id="PF00916">
    <property type="entry name" value="Sulfate_transp"/>
    <property type="match status" value="1"/>
</dbReference>
<evidence type="ECO:0000256" key="3">
    <source>
        <dbReference type="ARBA" id="ARBA00022989"/>
    </source>
</evidence>
<keyword evidence="4 5" id="KW-0472">Membrane</keyword>
<evidence type="ECO:0000256" key="5">
    <source>
        <dbReference type="SAM" id="Phobius"/>
    </source>
</evidence>
<accession>A0ABD0UMS9</accession>
<dbReference type="GO" id="GO:0016020">
    <property type="term" value="C:membrane"/>
    <property type="evidence" value="ECO:0007669"/>
    <property type="project" value="UniProtKB-SubCell"/>
</dbReference>
<evidence type="ECO:0000259" key="6">
    <source>
        <dbReference type="Pfam" id="PF00916"/>
    </source>
</evidence>
<evidence type="ECO:0000313" key="8">
    <source>
        <dbReference type="Proteomes" id="UP001552299"/>
    </source>
</evidence>
<feature type="transmembrane region" description="Helical" evidence="5">
    <location>
        <begin position="20"/>
        <end position="43"/>
    </location>
</feature>
<dbReference type="AlphaFoldDB" id="A0ABD0UMS9"/>
<feature type="transmembrane region" description="Helical" evidence="5">
    <location>
        <begin position="55"/>
        <end position="73"/>
    </location>
</feature>
<comment type="subcellular location">
    <subcellularLocation>
        <location evidence="1">Membrane</location>
        <topology evidence="1">Multi-pass membrane protein</topology>
    </subcellularLocation>
</comment>
<dbReference type="Proteomes" id="UP001552299">
    <property type="component" value="Unassembled WGS sequence"/>
</dbReference>
<feature type="domain" description="SLC26A/SulP transporter" evidence="6">
    <location>
        <begin position="4"/>
        <end position="129"/>
    </location>
</feature>
<dbReference type="InterPro" id="IPR001902">
    <property type="entry name" value="SLC26A/SulP_fam"/>
</dbReference>
<keyword evidence="3 5" id="KW-1133">Transmembrane helix</keyword>
<comment type="caution">
    <text evidence="7">The sequence shown here is derived from an EMBL/GenBank/DDBJ whole genome shotgun (WGS) entry which is preliminary data.</text>
</comment>
<proteinExistence type="predicted"/>
<dbReference type="EMBL" id="JANQDX010000013">
    <property type="protein sequence ID" value="KAL0914035.1"/>
    <property type="molecule type" value="Genomic_DNA"/>
</dbReference>
<evidence type="ECO:0000256" key="4">
    <source>
        <dbReference type="ARBA" id="ARBA00023136"/>
    </source>
</evidence>
<protein>
    <recommendedName>
        <fullName evidence="6">SLC26A/SulP transporter domain-containing protein</fullName>
    </recommendedName>
</protein>
<keyword evidence="2 5" id="KW-0812">Transmembrane</keyword>
<dbReference type="PANTHER" id="PTHR11814">
    <property type="entry name" value="SULFATE TRANSPORTER"/>
    <property type="match status" value="1"/>
</dbReference>
<evidence type="ECO:0000256" key="2">
    <source>
        <dbReference type="ARBA" id="ARBA00022692"/>
    </source>
</evidence>
<dbReference type="InterPro" id="IPR011547">
    <property type="entry name" value="SLC26A/SulP_dom"/>
</dbReference>
<reference evidence="7 8" key="1">
    <citation type="journal article" date="2024" name="Plant Biotechnol. J.">
        <title>Dendrobium thyrsiflorum genome and its molecular insights into genes involved in important horticultural traits.</title>
        <authorList>
            <person name="Chen B."/>
            <person name="Wang J.Y."/>
            <person name="Zheng P.J."/>
            <person name="Li K.L."/>
            <person name="Liang Y.M."/>
            <person name="Chen X.F."/>
            <person name="Zhang C."/>
            <person name="Zhao X."/>
            <person name="He X."/>
            <person name="Zhang G.Q."/>
            <person name="Liu Z.J."/>
            <person name="Xu Q."/>
        </authorList>
    </citation>
    <scope>NUCLEOTIDE SEQUENCE [LARGE SCALE GENOMIC DNA]</scope>
    <source>
        <strain evidence="7">GZMU011</strain>
    </source>
</reference>